<dbReference type="EMBL" id="NCVQ01000001">
    <property type="protein sequence ID" value="PWZ55523.1"/>
    <property type="molecule type" value="Genomic_DNA"/>
</dbReference>
<comment type="caution">
    <text evidence="1">The sequence shown here is derived from an EMBL/GenBank/DDBJ whole genome shotgun (WGS) entry which is preliminary data.</text>
</comment>
<dbReference type="AlphaFoldDB" id="A0A317YAG9"/>
<accession>A0A317YAG9</accession>
<protein>
    <submittedName>
        <fullName evidence="1">Uncharacterized protein</fullName>
    </submittedName>
</protein>
<dbReference type="Proteomes" id="UP000251960">
    <property type="component" value="Chromosome 1"/>
</dbReference>
<sequence length="18" mass="2114">MVLKTVRRDKALDLRLDA</sequence>
<evidence type="ECO:0000313" key="1">
    <source>
        <dbReference type="EMBL" id="PWZ55523.1"/>
    </source>
</evidence>
<reference evidence="1" key="1">
    <citation type="journal article" date="2018" name="Nat. Genet.">
        <title>Extensive intraspecific gene order and gene structural variations between Mo17 and other maize genomes.</title>
        <authorList>
            <person name="Sun S."/>
            <person name="Zhou Y."/>
            <person name="Chen J."/>
            <person name="Shi J."/>
            <person name="Zhao H."/>
            <person name="Zhao H."/>
            <person name="Song W."/>
            <person name="Zhang M."/>
            <person name="Cui Y."/>
            <person name="Dong X."/>
            <person name="Liu H."/>
            <person name="Ma X."/>
            <person name="Jiao Y."/>
            <person name="Wang B."/>
            <person name="Wei X."/>
            <person name="Stein J.C."/>
            <person name="Glaubitz J.C."/>
            <person name="Lu F."/>
            <person name="Yu G."/>
            <person name="Liang C."/>
            <person name="Fengler K."/>
            <person name="Li B."/>
            <person name="Rafalski A."/>
            <person name="Schnable P.S."/>
            <person name="Ware D.H."/>
            <person name="Buckler E.S."/>
            <person name="Lai J."/>
        </authorList>
    </citation>
    <scope>NUCLEOTIDE SEQUENCE [LARGE SCALE GENOMIC DNA]</scope>
    <source>
        <tissue evidence="1">Seedling</tissue>
    </source>
</reference>
<name>A0A317YAG9_MAIZE</name>
<proteinExistence type="predicted"/>
<gene>
    <name evidence="1" type="ORF">Zm00014a_007689</name>
</gene>
<organism evidence="1">
    <name type="scientific">Zea mays</name>
    <name type="common">Maize</name>
    <dbReference type="NCBI Taxonomy" id="4577"/>
    <lineage>
        <taxon>Eukaryota</taxon>
        <taxon>Viridiplantae</taxon>
        <taxon>Streptophyta</taxon>
        <taxon>Embryophyta</taxon>
        <taxon>Tracheophyta</taxon>
        <taxon>Spermatophyta</taxon>
        <taxon>Magnoliopsida</taxon>
        <taxon>Liliopsida</taxon>
        <taxon>Poales</taxon>
        <taxon>Poaceae</taxon>
        <taxon>PACMAD clade</taxon>
        <taxon>Panicoideae</taxon>
        <taxon>Andropogonodae</taxon>
        <taxon>Andropogoneae</taxon>
        <taxon>Tripsacinae</taxon>
        <taxon>Zea</taxon>
    </lineage>
</organism>